<dbReference type="OrthoDB" id="1668162at2759"/>
<dbReference type="VEuPathDB" id="ToxoDB:CSUI_007249"/>
<dbReference type="Gene3D" id="1.25.40.10">
    <property type="entry name" value="Tetratricopeptide repeat domain"/>
    <property type="match status" value="1"/>
</dbReference>
<proteinExistence type="predicted"/>
<accession>A0A2C6KR37</accession>
<reference evidence="1 2" key="1">
    <citation type="journal article" date="2017" name="Int. J. Parasitol.">
        <title>The genome of the protozoan parasite Cystoisospora suis and a reverse vaccinology approach to identify vaccine candidates.</title>
        <authorList>
            <person name="Palmieri N."/>
            <person name="Shrestha A."/>
            <person name="Ruttkowski B."/>
            <person name="Beck T."/>
            <person name="Vogl C."/>
            <person name="Tomley F."/>
            <person name="Blake D.P."/>
            <person name="Joachim A."/>
        </authorList>
    </citation>
    <scope>NUCLEOTIDE SEQUENCE [LARGE SCALE GENOMIC DNA]</scope>
    <source>
        <strain evidence="1 2">Wien I</strain>
    </source>
</reference>
<comment type="caution">
    <text evidence="1">The sequence shown here is derived from an EMBL/GenBank/DDBJ whole genome shotgun (WGS) entry which is preliminary data.</text>
</comment>
<organism evidence="1 2">
    <name type="scientific">Cystoisospora suis</name>
    <dbReference type="NCBI Taxonomy" id="483139"/>
    <lineage>
        <taxon>Eukaryota</taxon>
        <taxon>Sar</taxon>
        <taxon>Alveolata</taxon>
        <taxon>Apicomplexa</taxon>
        <taxon>Conoidasida</taxon>
        <taxon>Coccidia</taxon>
        <taxon>Eucoccidiorida</taxon>
        <taxon>Eimeriorina</taxon>
        <taxon>Sarcocystidae</taxon>
        <taxon>Cystoisospora</taxon>
    </lineage>
</organism>
<dbReference type="SUPFAM" id="SSF48452">
    <property type="entry name" value="TPR-like"/>
    <property type="match status" value="1"/>
</dbReference>
<dbReference type="RefSeq" id="XP_067920628.1">
    <property type="nucleotide sequence ID" value="XM_068067398.1"/>
</dbReference>
<evidence type="ECO:0000313" key="2">
    <source>
        <dbReference type="Proteomes" id="UP000221165"/>
    </source>
</evidence>
<evidence type="ECO:0000313" key="1">
    <source>
        <dbReference type="EMBL" id="PHJ18925.1"/>
    </source>
</evidence>
<gene>
    <name evidence="1" type="ORF">CSUI_007249</name>
</gene>
<dbReference type="Pfam" id="PF13374">
    <property type="entry name" value="TPR_10"/>
    <property type="match status" value="1"/>
</dbReference>
<dbReference type="Proteomes" id="UP000221165">
    <property type="component" value="Unassembled WGS sequence"/>
</dbReference>
<dbReference type="AlphaFoldDB" id="A0A2C6KR37"/>
<name>A0A2C6KR37_9APIC</name>
<dbReference type="InterPro" id="IPR011990">
    <property type="entry name" value="TPR-like_helical_dom_sf"/>
</dbReference>
<sequence length="332" mass="36610">MSVLSLIGLHVKNRKEMSVRRVDPTQTPEERQQMLAGAFAAERRAGFRLSADHERVSEALTLLQRLEDFKGSVQAAEVQRTRLLLRVGAIEAYTQQRYSDALLQVLHSYLLARSFYTSYQSMPLEGEMVPELLLLTKCCGLVGRLEQGKQFLDELRFIVENTLIYVASGGGGGGAKASAPPGKAPAAAGSINRGSVQGPVMSVEKHVLAAVVSSLAELCSLYGQPENANLFYEKYIILMKDVYGADSLTVSDALNTVALFFFQTRQYAEAVPLVEQVLDIRKKHLGDFDSPQPNPRVADCYANLGLLYRLLGKEQTHRFSRIPKVASLLFIG</sequence>
<dbReference type="GeneID" id="94430609"/>
<protein>
    <submittedName>
        <fullName evidence="1">Formin frm1</fullName>
    </submittedName>
</protein>
<dbReference type="EMBL" id="MIGC01003773">
    <property type="protein sequence ID" value="PHJ18925.1"/>
    <property type="molecule type" value="Genomic_DNA"/>
</dbReference>
<keyword evidence="2" id="KW-1185">Reference proteome</keyword>